<keyword evidence="1" id="KW-0812">Transmembrane</keyword>
<evidence type="ECO:0000256" key="1">
    <source>
        <dbReference type="SAM" id="Phobius"/>
    </source>
</evidence>
<name>A0AAD7K9X1_9AGAR</name>
<keyword evidence="1" id="KW-1133">Transmembrane helix</keyword>
<proteinExistence type="predicted"/>
<dbReference type="Proteomes" id="UP001215598">
    <property type="component" value="Unassembled WGS sequence"/>
</dbReference>
<keyword evidence="3" id="KW-1185">Reference proteome</keyword>
<sequence>MYSAWRPHGFVYYLNDNAMEGVLLSCYRISHDSVSRPSHPVPSPQWQQVLFVAHVVSLFVSFFHVFHLTQTSVAILAVSGLIFLITMHHRREGHLLTQTQEEMVLIFCFGLFWMSAHYAFVI</sequence>
<accession>A0AAD7K9X1</accession>
<comment type="caution">
    <text evidence="2">The sequence shown here is derived from an EMBL/GenBank/DDBJ whole genome shotgun (WGS) entry which is preliminary data.</text>
</comment>
<organism evidence="2 3">
    <name type="scientific">Mycena metata</name>
    <dbReference type="NCBI Taxonomy" id="1033252"/>
    <lineage>
        <taxon>Eukaryota</taxon>
        <taxon>Fungi</taxon>
        <taxon>Dikarya</taxon>
        <taxon>Basidiomycota</taxon>
        <taxon>Agaricomycotina</taxon>
        <taxon>Agaricomycetes</taxon>
        <taxon>Agaricomycetidae</taxon>
        <taxon>Agaricales</taxon>
        <taxon>Marasmiineae</taxon>
        <taxon>Mycenaceae</taxon>
        <taxon>Mycena</taxon>
    </lineage>
</organism>
<dbReference type="AlphaFoldDB" id="A0AAD7K9X1"/>
<protein>
    <submittedName>
        <fullName evidence="2">Uncharacterized protein</fullName>
    </submittedName>
</protein>
<gene>
    <name evidence="2" type="ORF">B0H16DRAFT_611751</name>
</gene>
<feature type="transmembrane region" description="Helical" evidence="1">
    <location>
        <begin position="73"/>
        <end position="91"/>
    </location>
</feature>
<feature type="transmembrane region" description="Helical" evidence="1">
    <location>
        <begin position="103"/>
        <end position="121"/>
    </location>
</feature>
<reference evidence="2" key="1">
    <citation type="submission" date="2023-03" db="EMBL/GenBank/DDBJ databases">
        <title>Massive genome expansion in bonnet fungi (Mycena s.s.) driven by repeated elements and novel gene families across ecological guilds.</title>
        <authorList>
            <consortium name="Lawrence Berkeley National Laboratory"/>
            <person name="Harder C.B."/>
            <person name="Miyauchi S."/>
            <person name="Viragh M."/>
            <person name="Kuo A."/>
            <person name="Thoen E."/>
            <person name="Andreopoulos B."/>
            <person name="Lu D."/>
            <person name="Skrede I."/>
            <person name="Drula E."/>
            <person name="Henrissat B."/>
            <person name="Morin E."/>
            <person name="Kohler A."/>
            <person name="Barry K."/>
            <person name="LaButti K."/>
            <person name="Morin E."/>
            <person name="Salamov A."/>
            <person name="Lipzen A."/>
            <person name="Mereny Z."/>
            <person name="Hegedus B."/>
            <person name="Baldrian P."/>
            <person name="Stursova M."/>
            <person name="Weitz H."/>
            <person name="Taylor A."/>
            <person name="Grigoriev I.V."/>
            <person name="Nagy L.G."/>
            <person name="Martin F."/>
            <person name="Kauserud H."/>
        </authorList>
    </citation>
    <scope>NUCLEOTIDE SEQUENCE</scope>
    <source>
        <strain evidence="2">CBHHK182m</strain>
    </source>
</reference>
<evidence type="ECO:0000313" key="2">
    <source>
        <dbReference type="EMBL" id="KAJ7781226.1"/>
    </source>
</evidence>
<evidence type="ECO:0000313" key="3">
    <source>
        <dbReference type="Proteomes" id="UP001215598"/>
    </source>
</evidence>
<dbReference type="EMBL" id="JARKIB010000004">
    <property type="protein sequence ID" value="KAJ7781226.1"/>
    <property type="molecule type" value="Genomic_DNA"/>
</dbReference>
<keyword evidence="1" id="KW-0472">Membrane</keyword>